<gene>
    <name evidence="6" type="ORF">A2557_05630</name>
</gene>
<evidence type="ECO:0000259" key="5">
    <source>
        <dbReference type="PROSITE" id="PS50850"/>
    </source>
</evidence>
<keyword evidence="1 4" id="KW-0812">Transmembrane</keyword>
<feature type="transmembrane region" description="Helical" evidence="4">
    <location>
        <begin position="296"/>
        <end position="318"/>
    </location>
</feature>
<feature type="transmembrane region" description="Helical" evidence="4">
    <location>
        <begin position="240"/>
        <end position="259"/>
    </location>
</feature>
<feature type="transmembrane region" description="Helical" evidence="4">
    <location>
        <begin position="136"/>
        <end position="156"/>
    </location>
</feature>
<proteinExistence type="predicted"/>
<feature type="domain" description="Major facilitator superfamily (MFS) profile" evidence="5">
    <location>
        <begin position="4"/>
        <end position="383"/>
    </location>
</feature>
<protein>
    <submittedName>
        <fullName evidence="6">MFS transporter</fullName>
    </submittedName>
</protein>
<feature type="transmembrane region" description="Helical" evidence="4">
    <location>
        <begin position="162"/>
        <end position="182"/>
    </location>
</feature>
<organism evidence="6 7">
    <name type="scientific">Candidatus Lambdaproteobacteria bacterium RIFOXYD2_FULL_56_26</name>
    <dbReference type="NCBI Taxonomy" id="1817773"/>
    <lineage>
        <taxon>Bacteria</taxon>
        <taxon>Pseudomonadati</taxon>
        <taxon>Pseudomonadota</taxon>
        <taxon>Candidatus Lambdaproteobacteria</taxon>
    </lineage>
</organism>
<dbReference type="CDD" id="cd17370">
    <property type="entry name" value="MFS_MJ1317_like"/>
    <property type="match status" value="1"/>
</dbReference>
<dbReference type="GO" id="GO:0022857">
    <property type="term" value="F:transmembrane transporter activity"/>
    <property type="evidence" value="ECO:0007669"/>
    <property type="project" value="InterPro"/>
</dbReference>
<dbReference type="EMBL" id="MFNF01000048">
    <property type="protein sequence ID" value="OGH00276.1"/>
    <property type="molecule type" value="Genomic_DNA"/>
</dbReference>
<dbReference type="InterPro" id="IPR036259">
    <property type="entry name" value="MFS_trans_sf"/>
</dbReference>
<evidence type="ECO:0000313" key="6">
    <source>
        <dbReference type="EMBL" id="OGH00276.1"/>
    </source>
</evidence>
<feature type="transmembrane region" description="Helical" evidence="4">
    <location>
        <begin position="330"/>
        <end position="352"/>
    </location>
</feature>
<comment type="caution">
    <text evidence="6">The sequence shown here is derived from an EMBL/GenBank/DDBJ whole genome shotgun (WGS) entry which is preliminary data.</text>
</comment>
<dbReference type="PROSITE" id="PS50850">
    <property type="entry name" value="MFS"/>
    <property type="match status" value="1"/>
</dbReference>
<feature type="transmembrane region" description="Helical" evidence="4">
    <location>
        <begin position="209"/>
        <end position="234"/>
    </location>
</feature>
<feature type="transmembrane region" description="Helical" evidence="4">
    <location>
        <begin position="74"/>
        <end position="97"/>
    </location>
</feature>
<name>A0A1F6GQ21_9PROT</name>
<reference evidence="6 7" key="1">
    <citation type="journal article" date="2016" name="Nat. Commun.">
        <title>Thousands of microbial genomes shed light on interconnected biogeochemical processes in an aquifer system.</title>
        <authorList>
            <person name="Anantharaman K."/>
            <person name="Brown C.T."/>
            <person name="Hug L.A."/>
            <person name="Sharon I."/>
            <person name="Castelle C.J."/>
            <person name="Probst A.J."/>
            <person name="Thomas B.C."/>
            <person name="Singh A."/>
            <person name="Wilkins M.J."/>
            <person name="Karaoz U."/>
            <person name="Brodie E.L."/>
            <person name="Williams K.H."/>
            <person name="Hubbard S.S."/>
            <person name="Banfield J.F."/>
        </authorList>
    </citation>
    <scope>NUCLEOTIDE SEQUENCE [LARGE SCALE GENOMIC DNA]</scope>
</reference>
<dbReference type="Pfam" id="PF07690">
    <property type="entry name" value="MFS_1"/>
    <property type="match status" value="1"/>
</dbReference>
<feature type="transmembrane region" description="Helical" evidence="4">
    <location>
        <begin position="364"/>
        <end position="381"/>
    </location>
</feature>
<accession>A0A1F6GQ21</accession>
<dbReference type="InterPro" id="IPR011701">
    <property type="entry name" value="MFS"/>
</dbReference>
<dbReference type="AlphaFoldDB" id="A0A1F6GQ21"/>
<sequence length="396" mass="42105">MPPVIWALGFVSLLMDVSSEMIHSLLPVFLVTGLGASALTVGVIDGAAEALALGVKVFSGLLSDLWGKRKPLALWGYGLGAISKPLFALASTSSWVLTARLVDRLGKGIRGAPRDAMVADLAPAAVRGAAYGLRQALDTVGAFLGPVLALGLMVLWDNDFRAIFGVAIVPGLGAVLLLFFCVREPERPKVAHRPNPLAGAQLKQLSRPYWWVVGIGVLFTLARFSEAFLVLRAVQGGLRITFAPLVMIGMNLAFALTAYPFGKLADRYSSTLLLAAGLFALVAADLGLAYGDVWIWLGILFWGLHLALTQGLLAKLVADAAPEDLRGTAFGFFNLLSGMAMLAASVCAGWLWDRFGAEQTFLAGAGFCLLALAALFARGYWGQEQRPIQESYPSTP</sequence>
<evidence type="ECO:0000256" key="4">
    <source>
        <dbReference type="SAM" id="Phobius"/>
    </source>
</evidence>
<feature type="transmembrane region" description="Helical" evidence="4">
    <location>
        <begin position="271"/>
        <end position="290"/>
    </location>
</feature>
<dbReference type="SUPFAM" id="SSF103473">
    <property type="entry name" value="MFS general substrate transporter"/>
    <property type="match status" value="1"/>
</dbReference>
<evidence type="ECO:0000256" key="2">
    <source>
        <dbReference type="ARBA" id="ARBA00022989"/>
    </source>
</evidence>
<dbReference type="Proteomes" id="UP000177583">
    <property type="component" value="Unassembled WGS sequence"/>
</dbReference>
<dbReference type="InterPro" id="IPR020846">
    <property type="entry name" value="MFS_dom"/>
</dbReference>
<dbReference type="Gene3D" id="1.20.1250.20">
    <property type="entry name" value="MFS general substrate transporter like domains"/>
    <property type="match status" value="1"/>
</dbReference>
<keyword evidence="3 4" id="KW-0472">Membrane</keyword>
<keyword evidence="2 4" id="KW-1133">Transmembrane helix</keyword>
<evidence type="ECO:0000256" key="3">
    <source>
        <dbReference type="ARBA" id="ARBA00023136"/>
    </source>
</evidence>
<evidence type="ECO:0000256" key="1">
    <source>
        <dbReference type="ARBA" id="ARBA00022692"/>
    </source>
</evidence>
<evidence type="ECO:0000313" key="7">
    <source>
        <dbReference type="Proteomes" id="UP000177583"/>
    </source>
</evidence>
<dbReference type="PANTHER" id="PTHR23518">
    <property type="entry name" value="C-METHYLTRANSFERASE"/>
    <property type="match status" value="1"/>
</dbReference>
<dbReference type="PANTHER" id="PTHR23518:SF2">
    <property type="entry name" value="MAJOR FACILITATOR SUPERFAMILY TRANSPORTER"/>
    <property type="match status" value="1"/>
</dbReference>